<dbReference type="SUPFAM" id="SSF57997">
    <property type="entry name" value="Tropomyosin"/>
    <property type="match status" value="1"/>
</dbReference>
<dbReference type="InterPro" id="IPR021104">
    <property type="entry name" value="KfrA_DNA-bd_N"/>
</dbReference>
<dbReference type="AlphaFoldDB" id="A0A160TGH3"/>
<feature type="domain" description="KfrA N-terminal DNA-binding" evidence="2">
    <location>
        <begin position="7"/>
        <end position="115"/>
    </location>
</feature>
<sequence>MARAGVTYHDIAKAAEAIKTQGQEPTVDRVREHLGTGSKSTIAPLLKRWRSDNGEAADVSGLPNDLVEVVKSLHERVQQMADHRIEQARQEFETLKEELRKELTHADNTMAQLTARQRDLENQTERLSKEKSEQSRSLEDARVSLAKAESQRDEAAARIVELKESVAELKQENKDIRDHFEHYQQRTAEDRQQEREQFQFRSVNQGLNDQIQDLQHRLAQAESRASELFDANVQLQRHADELKRANGALNSDVKGKIEDVQNLKHELEEAVAKCREYQHQNDHLAQNMAVLTTQKADVDKQVAVLSQTLETTKTELKTTQDKAALLIDENKVILQEKAVIQGQFKQLQSSL</sequence>
<proteinExistence type="predicted"/>
<gene>
    <name evidence="3" type="ORF">MGWOODY_Tha2590</name>
</gene>
<name>A0A160TGH3_9ZZZZ</name>
<dbReference type="Pfam" id="PF11740">
    <property type="entry name" value="KfrA_N"/>
    <property type="match status" value="1"/>
</dbReference>
<protein>
    <submittedName>
        <fullName evidence="3">Signal recognition particle receptor protein FtsY (=alpha subunit) (TC 3.A.5.1.1)</fullName>
    </submittedName>
</protein>
<feature type="region of interest" description="Disordered" evidence="1">
    <location>
        <begin position="120"/>
        <end position="143"/>
    </location>
</feature>
<evidence type="ECO:0000259" key="2">
    <source>
        <dbReference type="Pfam" id="PF11740"/>
    </source>
</evidence>
<keyword evidence="3" id="KW-0675">Receptor</keyword>
<feature type="compositionally biased region" description="Basic and acidic residues" evidence="1">
    <location>
        <begin position="120"/>
        <end position="142"/>
    </location>
</feature>
<dbReference type="EMBL" id="CZQC01000069">
    <property type="protein sequence ID" value="CUS42617.1"/>
    <property type="molecule type" value="Genomic_DNA"/>
</dbReference>
<organism evidence="3">
    <name type="scientific">hydrothermal vent metagenome</name>
    <dbReference type="NCBI Taxonomy" id="652676"/>
    <lineage>
        <taxon>unclassified sequences</taxon>
        <taxon>metagenomes</taxon>
        <taxon>ecological metagenomes</taxon>
    </lineage>
</organism>
<accession>A0A160TGH3</accession>
<evidence type="ECO:0000313" key="3">
    <source>
        <dbReference type="EMBL" id="CUS42617.1"/>
    </source>
</evidence>
<evidence type="ECO:0000256" key="1">
    <source>
        <dbReference type="SAM" id="MobiDB-lite"/>
    </source>
</evidence>
<reference evidence="3" key="1">
    <citation type="submission" date="2015-10" db="EMBL/GenBank/DDBJ databases">
        <authorList>
            <person name="Gilbert D.G."/>
        </authorList>
    </citation>
    <scope>NUCLEOTIDE SEQUENCE</scope>
</reference>